<protein>
    <submittedName>
        <fullName evidence="1">Uncharacterized protein</fullName>
    </submittedName>
</protein>
<name>A0A833VCJ0_9POAL</name>
<dbReference type="Proteomes" id="UP000623129">
    <property type="component" value="Unassembled WGS sequence"/>
</dbReference>
<accession>A0A833VCJ0</accession>
<keyword evidence="2" id="KW-1185">Reference proteome</keyword>
<proteinExistence type="predicted"/>
<organism evidence="1 2">
    <name type="scientific">Carex littledalei</name>
    <dbReference type="NCBI Taxonomy" id="544730"/>
    <lineage>
        <taxon>Eukaryota</taxon>
        <taxon>Viridiplantae</taxon>
        <taxon>Streptophyta</taxon>
        <taxon>Embryophyta</taxon>
        <taxon>Tracheophyta</taxon>
        <taxon>Spermatophyta</taxon>
        <taxon>Magnoliopsida</taxon>
        <taxon>Liliopsida</taxon>
        <taxon>Poales</taxon>
        <taxon>Cyperaceae</taxon>
        <taxon>Cyperoideae</taxon>
        <taxon>Cariceae</taxon>
        <taxon>Carex</taxon>
        <taxon>Carex subgen. Euthyceras</taxon>
    </lineage>
</organism>
<dbReference type="AlphaFoldDB" id="A0A833VCJ0"/>
<sequence>MHESCSIKCPLKHLQSRKPWATPQRVTTGLFSSLDEWTPTNFMLSMVKYPSMAKPCARGARSNAPETYPILTPCARTTLR</sequence>
<dbReference type="EMBL" id="SWLB01000010">
    <property type="protein sequence ID" value="KAF3333956.1"/>
    <property type="molecule type" value="Genomic_DNA"/>
</dbReference>
<comment type="caution">
    <text evidence="1">The sequence shown here is derived from an EMBL/GenBank/DDBJ whole genome shotgun (WGS) entry which is preliminary data.</text>
</comment>
<evidence type="ECO:0000313" key="2">
    <source>
        <dbReference type="Proteomes" id="UP000623129"/>
    </source>
</evidence>
<evidence type="ECO:0000313" key="1">
    <source>
        <dbReference type="EMBL" id="KAF3333956.1"/>
    </source>
</evidence>
<gene>
    <name evidence="1" type="ORF">FCM35_KLT01647</name>
</gene>
<reference evidence="1" key="1">
    <citation type="submission" date="2020-01" db="EMBL/GenBank/DDBJ databases">
        <title>Genome sequence of Kobresia littledalei, the first chromosome-level genome in the family Cyperaceae.</title>
        <authorList>
            <person name="Qu G."/>
        </authorList>
    </citation>
    <scope>NUCLEOTIDE SEQUENCE</scope>
    <source>
        <strain evidence="1">C.B.Clarke</strain>
        <tissue evidence="1">Leaf</tissue>
    </source>
</reference>